<comment type="caution">
    <text evidence="2">The sequence shown here is derived from an EMBL/GenBank/DDBJ whole genome shotgun (WGS) entry which is preliminary data.</text>
</comment>
<protein>
    <submittedName>
        <fullName evidence="2">Uncharacterized protein</fullName>
    </submittedName>
</protein>
<evidence type="ECO:0000313" key="3">
    <source>
        <dbReference type="Proteomes" id="UP001159363"/>
    </source>
</evidence>
<keyword evidence="3" id="KW-1185">Reference proteome</keyword>
<dbReference type="EMBL" id="JARBHB010000010">
    <property type="protein sequence ID" value="KAJ8874173.1"/>
    <property type="molecule type" value="Genomic_DNA"/>
</dbReference>
<gene>
    <name evidence="2" type="ORF">PR048_025015</name>
</gene>
<reference evidence="2 3" key="1">
    <citation type="submission" date="2023-02" db="EMBL/GenBank/DDBJ databases">
        <title>LHISI_Scaffold_Assembly.</title>
        <authorList>
            <person name="Stuart O.P."/>
            <person name="Cleave R."/>
            <person name="Magrath M.J.L."/>
            <person name="Mikheyev A.S."/>
        </authorList>
    </citation>
    <scope>NUCLEOTIDE SEQUENCE [LARGE SCALE GENOMIC DNA]</scope>
    <source>
        <strain evidence="2">Daus_M_001</strain>
        <tissue evidence="2">Leg muscle</tissue>
    </source>
</reference>
<evidence type="ECO:0000313" key="2">
    <source>
        <dbReference type="EMBL" id="KAJ8874173.1"/>
    </source>
</evidence>
<name>A0ABQ9GQ72_9NEOP</name>
<sequence>MVFRVCSCRHAWHTYRGAKRFQIIKPTTYAHHASNGPRVDIQLQWKGARGPSDGHTPPASSTVRLPPPCLVSLSHVPPHRQHKVDPSGAKNLVFDATRTTLGGKGGEICAALNIEVLRGNDVWSSTGMQGRSRREIPETKGIVRHDSHMKKPGEQPHRESNPVRLNRGRVI</sequence>
<feature type="region of interest" description="Disordered" evidence="1">
    <location>
        <begin position="143"/>
        <end position="171"/>
    </location>
</feature>
<proteinExistence type="predicted"/>
<organism evidence="2 3">
    <name type="scientific">Dryococelus australis</name>
    <dbReference type="NCBI Taxonomy" id="614101"/>
    <lineage>
        <taxon>Eukaryota</taxon>
        <taxon>Metazoa</taxon>
        <taxon>Ecdysozoa</taxon>
        <taxon>Arthropoda</taxon>
        <taxon>Hexapoda</taxon>
        <taxon>Insecta</taxon>
        <taxon>Pterygota</taxon>
        <taxon>Neoptera</taxon>
        <taxon>Polyneoptera</taxon>
        <taxon>Phasmatodea</taxon>
        <taxon>Verophasmatodea</taxon>
        <taxon>Anareolatae</taxon>
        <taxon>Phasmatidae</taxon>
        <taxon>Eurycanthinae</taxon>
        <taxon>Dryococelus</taxon>
    </lineage>
</organism>
<evidence type="ECO:0000256" key="1">
    <source>
        <dbReference type="SAM" id="MobiDB-lite"/>
    </source>
</evidence>
<dbReference type="Proteomes" id="UP001159363">
    <property type="component" value="Chromosome 9"/>
</dbReference>
<accession>A0ABQ9GQ72</accession>
<feature type="compositionally biased region" description="Basic and acidic residues" evidence="1">
    <location>
        <begin position="143"/>
        <end position="161"/>
    </location>
</feature>